<dbReference type="InterPro" id="IPR049458">
    <property type="entry name" value="EpsG-like"/>
</dbReference>
<dbReference type="EMBL" id="JBHUIV010000016">
    <property type="protein sequence ID" value="MFD2201844.1"/>
    <property type="molecule type" value="Genomic_DNA"/>
</dbReference>
<feature type="transmembrane region" description="Helical" evidence="1">
    <location>
        <begin position="123"/>
        <end position="144"/>
    </location>
</feature>
<feature type="transmembrane region" description="Helical" evidence="1">
    <location>
        <begin position="156"/>
        <end position="180"/>
    </location>
</feature>
<reference evidence="3" key="1">
    <citation type="journal article" date="2019" name="Int. J. Syst. Evol. Microbiol.">
        <title>The Global Catalogue of Microorganisms (GCM) 10K type strain sequencing project: providing services to taxonomists for standard genome sequencing and annotation.</title>
        <authorList>
            <consortium name="The Broad Institute Genomics Platform"/>
            <consortium name="The Broad Institute Genome Sequencing Center for Infectious Disease"/>
            <person name="Wu L."/>
            <person name="Ma J."/>
        </authorList>
    </citation>
    <scope>NUCLEOTIDE SEQUENCE [LARGE SCALE GENOMIC DNA]</scope>
    <source>
        <strain evidence="3">KCTC 19812</strain>
    </source>
</reference>
<protein>
    <submittedName>
        <fullName evidence="2">EpsG family protein</fullName>
    </submittedName>
</protein>
<feature type="transmembrane region" description="Helical" evidence="1">
    <location>
        <begin position="379"/>
        <end position="398"/>
    </location>
</feature>
<keyword evidence="1" id="KW-1133">Transmembrane helix</keyword>
<dbReference type="Pfam" id="PF14897">
    <property type="entry name" value="EpsG"/>
    <property type="match status" value="1"/>
</dbReference>
<comment type="caution">
    <text evidence="2">The sequence shown here is derived from an EMBL/GenBank/DDBJ whole genome shotgun (WGS) entry which is preliminary data.</text>
</comment>
<gene>
    <name evidence="2" type="ORF">ACFSKV_09710</name>
</gene>
<name>A0ABW5B8R4_9BACT</name>
<feature type="transmembrane region" description="Helical" evidence="1">
    <location>
        <begin position="351"/>
        <end position="367"/>
    </location>
</feature>
<dbReference type="Proteomes" id="UP001597414">
    <property type="component" value="Unassembled WGS sequence"/>
</dbReference>
<keyword evidence="3" id="KW-1185">Reference proteome</keyword>
<organism evidence="2 3">
    <name type="scientific">Shivajiella indica</name>
    <dbReference type="NCBI Taxonomy" id="872115"/>
    <lineage>
        <taxon>Bacteria</taxon>
        <taxon>Pseudomonadati</taxon>
        <taxon>Bacteroidota</taxon>
        <taxon>Cytophagia</taxon>
        <taxon>Cytophagales</taxon>
        <taxon>Cyclobacteriaceae</taxon>
        <taxon>Shivajiella</taxon>
    </lineage>
</organism>
<proteinExistence type="predicted"/>
<feature type="transmembrane region" description="Helical" evidence="1">
    <location>
        <begin position="298"/>
        <end position="315"/>
    </location>
</feature>
<feature type="transmembrane region" description="Helical" evidence="1">
    <location>
        <begin position="20"/>
        <end position="37"/>
    </location>
</feature>
<dbReference type="RefSeq" id="WP_380801915.1">
    <property type="nucleotide sequence ID" value="NZ_JBHUIV010000016.1"/>
</dbReference>
<keyword evidence="1" id="KW-0472">Membrane</keyword>
<feature type="transmembrane region" description="Helical" evidence="1">
    <location>
        <begin position="327"/>
        <end position="345"/>
    </location>
</feature>
<feature type="transmembrane region" description="Helical" evidence="1">
    <location>
        <begin position="234"/>
        <end position="254"/>
    </location>
</feature>
<feature type="transmembrane region" description="Helical" evidence="1">
    <location>
        <begin position="200"/>
        <end position="222"/>
    </location>
</feature>
<sequence length="421" mass="49031">MDNIGQVSYASKLTKVNSSSRYLFFLFLINPFITFLLGIKNFRFKADRIFILLYGVFYGLTFIPIENSDATRYEERIATIGNYSFKEYSRDILGMYGSEARYNDAYVYTVYLIMGQFTSDPKLFRAFFAFIYFLVLIALIGNLYELSRFNYISKPVIWFLLGLVFLMNLSAGINGVRWPLALQVFLLGYVLYLRKGSFKYLLLAMSSFLIHFMAAFFIPFVLLFHLTKNVYRPIWILFLTAIVVASSVFILNSIQSNLGILGEGVEERSSGYVSNETFQEQRIEHMQNWNWYLRFDRYSTYYFGLIALAISVLFSKKINKDDISKQMEYFAFLIFIASFLSGTLVDPISNRFFLAANGTALIYLYYLSSINRNSRLLKVFKFIYIPIGILHILIMLRADILTFSSNLIIGNVFTEMIYRYL</sequence>
<accession>A0ABW5B8R4</accession>
<evidence type="ECO:0000313" key="2">
    <source>
        <dbReference type="EMBL" id="MFD2201844.1"/>
    </source>
</evidence>
<keyword evidence="1" id="KW-0812">Transmembrane</keyword>
<evidence type="ECO:0000313" key="3">
    <source>
        <dbReference type="Proteomes" id="UP001597414"/>
    </source>
</evidence>
<evidence type="ECO:0000256" key="1">
    <source>
        <dbReference type="SAM" id="Phobius"/>
    </source>
</evidence>
<feature type="transmembrane region" description="Helical" evidence="1">
    <location>
        <begin position="49"/>
        <end position="65"/>
    </location>
</feature>